<dbReference type="Proteomes" id="UP000594015">
    <property type="component" value="Chromosome"/>
</dbReference>
<evidence type="ECO:0000313" key="2">
    <source>
        <dbReference type="Proteomes" id="UP000594015"/>
    </source>
</evidence>
<sequence length="221" mass="23472">MAQHDAVKSSTEPYYAKLPPSVAEALRRPVEAWNVFVLGNPDLVELDATRVGPQEHTSVLNNIGAAKPIVESAAVDRGITTEQTGKVLSASLQAAAATADNINAKQAQDLVAGTSKNLIVQLVRRAYLTCQSLADARSDEDRALVAEYQKGVARGAGTATVGGMIAATTYAAPYAASFIDFVAHNAPALREYVVVAFQNQQLTQVIDAIEHMRATLTNDKP</sequence>
<dbReference type="AlphaFoldDB" id="A0AAE7NS84"/>
<evidence type="ECO:0000313" key="1">
    <source>
        <dbReference type="EMBL" id="QOZ70157.1"/>
    </source>
</evidence>
<dbReference type="EMBL" id="CP030050">
    <property type="protein sequence ID" value="QOZ70157.1"/>
    <property type="molecule type" value="Genomic_DNA"/>
</dbReference>
<reference evidence="1 2" key="1">
    <citation type="submission" date="2018-06" db="EMBL/GenBank/DDBJ databases">
        <title>Comparative genomics of Bradyrhizobium nodulating Arachidis hypogaea.</title>
        <authorList>
            <person name="Li Y."/>
        </authorList>
    </citation>
    <scope>NUCLEOTIDE SEQUENCE [LARGE SCALE GENOMIC DNA]</scope>
    <source>
        <strain evidence="1 2">CCBAU 051107</strain>
    </source>
</reference>
<dbReference type="KEGG" id="barh:WN72_30535"/>
<accession>A0AAE7NS84</accession>
<gene>
    <name evidence="1" type="ORF">WN72_30535</name>
</gene>
<protein>
    <submittedName>
        <fullName evidence="1">Uncharacterized protein</fullName>
    </submittedName>
</protein>
<dbReference type="RefSeq" id="WP_092213744.1">
    <property type="nucleotide sequence ID" value="NZ_CP030050.1"/>
</dbReference>
<organism evidence="1 2">
    <name type="scientific">Bradyrhizobium arachidis</name>
    <dbReference type="NCBI Taxonomy" id="858423"/>
    <lineage>
        <taxon>Bacteria</taxon>
        <taxon>Pseudomonadati</taxon>
        <taxon>Pseudomonadota</taxon>
        <taxon>Alphaproteobacteria</taxon>
        <taxon>Hyphomicrobiales</taxon>
        <taxon>Nitrobacteraceae</taxon>
        <taxon>Bradyrhizobium</taxon>
    </lineage>
</organism>
<name>A0AAE7NS84_9BRAD</name>
<proteinExistence type="predicted"/>